<sequence>MCCVRTYPGAFRGSELLGTSKKVESVVAEGGAVKIFVKRSTAASEAARLDFSLRERLCVMSGYDCPVNLDCSSRLHYVVG</sequence>
<evidence type="ECO:0000313" key="2">
    <source>
        <dbReference type="Proteomes" id="UP001066276"/>
    </source>
</evidence>
<gene>
    <name evidence="1" type="ORF">NDU88_003451</name>
</gene>
<protein>
    <submittedName>
        <fullName evidence="1">Uncharacterized protein</fullName>
    </submittedName>
</protein>
<dbReference type="Proteomes" id="UP001066276">
    <property type="component" value="Chromosome 3_2"/>
</dbReference>
<name>A0AAV7TNG4_PLEWA</name>
<dbReference type="AlphaFoldDB" id="A0AAV7TNG4"/>
<accession>A0AAV7TNG4</accession>
<dbReference type="EMBL" id="JANPWB010000006">
    <property type="protein sequence ID" value="KAJ1178204.1"/>
    <property type="molecule type" value="Genomic_DNA"/>
</dbReference>
<reference evidence="1" key="1">
    <citation type="journal article" date="2022" name="bioRxiv">
        <title>Sequencing and chromosome-scale assembly of the giantPleurodeles waltlgenome.</title>
        <authorList>
            <person name="Brown T."/>
            <person name="Elewa A."/>
            <person name="Iarovenko S."/>
            <person name="Subramanian E."/>
            <person name="Araus A.J."/>
            <person name="Petzold A."/>
            <person name="Susuki M."/>
            <person name="Suzuki K.-i.T."/>
            <person name="Hayashi T."/>
            <person name="Toyoda A."/>
            <person name="Oliveira C."/>
            <person name="Osipova E."/>
            <person name="Leigh N.D."/>
            <person name="Simon A."/>
            <person name="Yun M.H."/>
        </authorList>
    </citation>
    <scope>NUCLEOTIDE SEQUENCE</scope>
    <source>
        <strain evidence="1">20211129_DDA</strain>
        <tissue evidence="1">Liver</tissue>
    </source>
</reference>
<proteinExistence type="predicted"/>
<keyword evidence="2" id="KW-1185">Reference proteome</keyword>
<organism evidence="1 2">
    <name type="scientific">Pleurodeles waltl</name>
    <name type="common">Iberian ribbed newt</name>
    <dbReference type="NCBI Taxonomy" id="8319"/>
    <lineage>
        <taxon>Eukaryota</taxon>
        <taxon>Metazoa</taxon>
        <taxon>Chordata</taxon>
        <taxon>Craniata</taxon>
        <taxon>Vertebrata</taxon>
        <taxon>Euteleostomi</taxon>
        <taxon>Amphibia</taxon>
        <taxon>Batrachia</taxon>
        <taxon>Caudata</taxon>
        <taxon>Salamandroidea</taxon>
        <taxon>Salamandridae</taxon>
        <taxon>Pleurodelinae</taxon>
        <taxon>Pleurodeles</taxon>
    </lineage>
</organism>
<evidence type="ECO:0000313" key="1">
    <source>
        <dbReference type="EMBL" id="KAJ1178204.1"/>
    </source>
</evidence>
<comment type="caution">
    <text evidence="1">The sequence shown here is derived from an EMBL/GenBank/DDBJ whole genome shotgun (WGS) entry which is preliminary data.</text>
</comment>